<sequence>MDLAKLYNVPQWLLDAYCDIVSQPGPIERKGDLADMDLETLCELLLIRESHPSERRLEAILDMTMPKIYGANQAVVRDFRRHFDKWVIDGQQVVPKANVNMSDLVGKAFAQELTELKF</sequence>
<accession>A0A8S0VQL6</accession>
<protein>
    <submittedName>
        <fullName evidence="1">Uncharacterized protein</fullName>
    </submittedName>
</protein>
<evidence type="ECO:0000313" key="1">
    <source>
        <dbReference type="EMBL" id="CAA7260405.1"/>
    </source>
</evidence>
<dbReference type="Proteomes" id="UP000467700">
    <property type="component" value="Unassembled WGS sequence"/>
</dbReference>
<gene>
    <name evidence="1" type="ORF">AAE3_LOCUS2613</name>
</gene>
<name>A0A8S0VQL6_CYCAE</name>
<organism evidence="1 2">
    <name type="scientific">Cyclocybe aegerita</name>
    <name type="common">Black poplar mushroom</name>
    <name type="synonym">Agrocybe aegerita</name>
    <dbReference type="NCBI Taxonomy" id="1973307"/>
    <lineage>
        <taxon>Eukaryota</taxon>
        <taxon>Fungi</taxon>
        <taxon>Dikarya</taxon>
        <taxon>Basidiomycota</taxon>
        <taxon>Agaricomycotina</taxon>
        <taxon>Agaricomycetes</taxon>
        <taxon>Agaricomycetidae</taxon>
        <taxon>Agaricales</taxon>
        <taxon>Agaricineae</taxon>
        <taxon>Bolbitiaceae</taxon>
        <taxon>Cyclocybe</taxon>
    </lineage>
</organism>
<dbReference type="EMBL" id="CACVBS010000029">
    <property type="protein sequence ID" value="CAA7260405.1"/>
    <property type="molecule type" value="Genomic_DNA"/>
</dbReference>
<reference evidence="1 2" key="1">
    <citation type="submission" date="2020-01" db="EMBL/GenBank/DDBJ databases">
        <authorList>
            <person name="Gupta K D."/>
        </authorList>
    </citation>
    <scope>NUCLEOTIDE SEQUENCE [LARGE SCALE GENOMIC DNA]</scope>
</reference>
<comment type="caution">
    <text evidence="1">The sequence shown here is derived from an EMBL/GenBank/DDBJ whole genome shotgun (WGS) entry which is preliminary data.</text>
</comment>
<dbReference type="AlphaFoldDB" id="A0A8S0VQL6"/>
<evidence type="ECO:0000313" key="2">
    <source>
        <dbReference type="Proteomes" id="UP000467700"/>
    </source>
</evidence>
<keyword evidence="2" id="KW-1185">Reference proteome</keyword>
<proteinExistence type="predicted"/>